<feature type="compositionally biased region" description="Basic and acidic residues" evidence="1">
    <location>
        <begin position="154"/>
        <end position="164"/>
    </location>
</feature>
<feature type="compositionally biased region" description="Polar residues" evidence="1">
    <location>
        <begin position="91"/>
        <end position="101"/>
    </location>
</feature>
<keyword evidence="2" id="KW-0812">Transmembrane</keyword>
<feature type="compositionally biased region" description="Basic and acidic residues" evidence="1">
    <location>
        <begin position="133"/>
        <end position="145"/>
    </location>
</feature>
<dbReference type="PANTHER" id="PTHR33640">
    <property type="entry name" value="TRANSMEMBRANE PROTEIN"/>
    <property type="match status" value="1"/>
</dbReference>
<evidence type="ECO:0008006" key="5">
    <source>
        <dbReference type="Google" id="ProtNLM"/>
    </source>
</evidence>
<evidence type="ECO:0000313" key="3">
    <source>
        <dbReference type="EMBL" id="KAG0459990.1"/>
    </source>
</evidence>
<dbReference type="Proteomes" id="UP000639772">
    <property type="component" value="Chromosome 12"/>
</dbReference>
<feature type="region of interest" description="Disordered" evidence="1">
    <location>
        <begin position="91"/>
        <end position="114"/>
    </location>
</feature>
<reference evidence="3 4" key="1">
    <citation type="journal article" date="2020" name="Nat. Food">
        <title>A phased Vanilla planifolia genome enables genetic improvement of flavour and production.</title>
        <authorList>
            <person name="Hasing T."/>
            <person name="Tang H."/>
            <person name="Brym M."/>
            <person name="Khazi F."/>
            <person name="Huang T."/>
            <person name="Chambers A.H."/>
        </authorList>
    </citation>
    <scope>NUCLEOTIDE SEQUENCE [LARGE SCALE GENOMIC DNA]</scope>
    <source>
        <tissue evidence="3">Leaf</tissue>
    </source>
</reference>
<accession>A0A835PWN2</accession>
<dbReference type="EMBL" id="JADCNM010000012">
    <property type="protein sequence ID" value="KAG0459990.1"/>
    <property type="molecule type" value="Genomic_DNA"/>
</dbReference>
<gene>
    <name evidence="3" type="ORF">HPP92_023118</name>
</gene>
<feature type="transmembrane region" description="Helical" evidence="2">
    <location>
        <begin position="58"/>
        <end position="80"/>
    </location>
</feature>
<keyword evidence="2" id="KW-0472">Membrane</keyword>
<proteinExistence type="predicted"/>
<keyword evidence="2" id="KW-1133">Transmembrane helix</keyword>
<organism evidence="3 4">
    <name type="scientific">Vanilla planifolia</name>
    <name type="common">Vanilla</name>
    <dbReference type="NCBI Taxonomy" id="51239"/>
    <lineage>
        <taxon>Eukaryota</taxon>
        <taxon>Viridiplantae</taxon>
        <taxon>Streptophyta</taxon>
        <taxon>Embryophyta</taxon>
        <taxon>Tracheophyta</taxon>
        <taxon>Spermatophyta</taxon>
        <taxon>Magnoliopsida</taxon>
        <taxon>Liliopsida</taxon>
        <taxon>Asparagales</taxon>
        <taxon>Orchidaceae</taxon>
        <taxon>Vanilloideae</taxon>
        <taxon>Vanilleae</taxon>
        <taxon>Vanilla</taxon>
    </lineage>
</organism>
<dbReference type="PANTHER" id="PTHR33640:SF8">
    <property type="entry name" value="TRANSMEMBRANE PROTEIN"/>
    <property type="match status" value="1"/>
</dbReference>
<comment type="caution">
    <text evidence="3">The sequence shown here is derived from an EMBL/GenBank/DDBJ whole genome shotgun (WGS) entry which is preliminary data.</text>
</comment>
<feature type="region of interest" description="Disordered" evidence="1">
    <location>
        <begin position="133"/>
        <end position="168"/>
    </location>
</feature>
<name>A0A835PWN2_VANPL</name>
<evidence type="ECO:0000256" key="1">
    <source>
        <dbReference type="SAM" id="MobiDB-lite"/>
    </source>
</evidence>
<protein>
    <recommendedName>
        <fullName evidence="5">DUF4408 domain-containing protein</fullName>
    </recommendedName>
</protein>
<dbReference type="AlphaFoldDB" id="A0A835PWN2"/>
<dbReference type="OrthoDB" id="1095087at2759"/>
<sequence length="225" mass="25546">MDAVKLEKQMAMRRFRRLRQIGRLLRCIEAAAAVLLLSYSSAYIPTAARNSGEFLRRAAAFFVSPRFVFLLGNAIVLVLFKSGHFSDSTVADSGTCSSAGSPETRPEASYPPPLQLERMDDVMHEDKRISMDTRTCRRSRSEKFEKGRKKMKFRRAESEIGRKGDKTRRRAAHCGGNCEWQHGGNVTEEDFDDEQFRRTIEEFIAKQQQQFRRNESLAAVAGSVG</sequence>
<evidence type="ECO:0000313" key="4">
    <source>
        <dbReference type="Proteomes" id="UP000639772"/>
    </source>
</evidence>
<evidence type="ECO:0000256" key="2">
    <source>
        <dbReference type="SAM" id="Phobius"/>
    </source>
</evidence>